<dbReference type="GO" id="GO:0000976">
    <property type="term" value="F:transcription cis-regulatory region binding"/>
    <property type="evidence" value="ECO:0007669"/>
    <property type="project" value="TreeGrafter"/>
</dbReference>
<keyword evidence="7" id="KW-1185">Reference proteome</keyword>
<dbReference type="EMBL" id="LAIR01000002">
    <property type="protein sequence ID" value="KNX37983.1"/>
    <property type="molecule type" value="Genomic_DNA"/>
</dbReference>
<dbReference type="PANTHER" id="PTHR30055:SF234">
    <property type="entry name" value="HTH-TYPE TRANSCRIPTIONAL REGULATOR BETI"/>
    <property type="match status" value="1"/>
</dbReference>
<accession>A0A0L6CKF9</accession>
<comment type="caution">
    <text evidence="6">The sequence shown here is derived from an EMBL/GenBank/DDBJ whole genome shotgun (WGS) entry which is preliminary data.</text>
</comment>
<dbReference type="InterPro" id="IPR001647">
    <property type="entry name" value="HTH_TetR"/>
</dbReference>
<keyword evidence="2 4" id="KW-0238">DNA-binding</keyword>
<dbReference type="STRING" id="1631356.VV01_13795"/>
<evidence type="ECO:0000256" key="4">
    <source>
        <dbReference type="PROSITE-ProRule" id="PRU00335"/>
    </source>
</evidence>
<organism evidence="6 7">
    <name type="scientific">Luteipulveratus halotolerans</name>
    <dbReference type="NCBI Taxonomy" id="1631356"/>
    <lineage>
        <taxon>Bacteria</taxon>
        <taxon>Bacillati</taxon>
        <taxon>Actinomycetota</taxon>
        <taxon>Actinomycetes</taxon>
        <taxon>Micrococcales</taxon>
        <taxon>Dermacoccaceae</taxon>
        <taxon>Luteipulveratus</taxon>
    </lineage>
</organism>
<reference evidence="7" key="1">
    <citation type="submission" date="2015-03" db="EMBL/GenBank/DDBJ databases">
        <title>Luteipulveratus halotolerans sp. nov., a novel actinobacterium (Dermacoccaceae) from Sarawak, Malaysia.</title>
        <authorList>
            <person name="Juboi H."/>
            <person name="Basik A."/>
            <person name="Shamsul S.S."/>
            <person name="Arnold P."/>
            <person name="Schmitt E.K."/>
            <person name="Sanglier J.-J."/>
            <person name="Yeo T."/>
        </authorList>
    </citation>
    <scope>NUCLEOTIDE SEQUENCE [LARGE SCALE GENOMIC DNA]</scope>
    <source>
        <strain evidence="7">C296001</strain>
    </source>
</reference>
<dbReference type="Proteomes" id="UP000037397">
    <property type="component" value="Unassembled WGS sequence"/>
</dbReference>
<dbReference type="AlphaFoldDB" id="A0A0L6CKF9"/>
<sequence length="194" mass="20919">MEGCRPMARDTKSDICKAALDVIAAKGVEGASLREIAEAVGITKASLYYHYASKQELVSALLMPLVDDMRQALQGLDERTWSPAATREVLENFIDALIRHRDVGVWLARDLGALTAFEDVLGEMFALTGRLHRWLAGPDASVEDRIRAVAATEVVGGVLSSSITVGEATDTVLRETLLEASLDVLKASVRQPAA</sequence>
<dbReference type="GO" id="GO:0003700">
    <property type="term" value="F:DNA-binding transcription factor activity"/>
    <property type="evidence" value="ECO:0007669"/>
    <property type="project" value="TreeGrafter"/>
</dbReference>
<dbReference type="InterPro" id="IPR050109">
    <property type="entry name" value="HTH-type_TetR-like_transc_reg"/>
</dbReference>
<dbReference type="InterPro" id="IPR009057">
    <property type="entry name" value="Homeodomain-like_sf"/>
</dbReference>
<feature type="domain" description="HTH tetR-type" evidence="5">
    <location>
        <begin position="9"/>
        <end position="69"/>
    </location>
</feature>
<dbReference type="Gene3D" id="1.10.357.10">
    <property type="entry name" value="Tetracycline Repressor, domain 2"/>
    <property type="match status" value="1"/>
</dbReference>
<evidence type="ECO:0000259" key="5">
    <source>
        <dbReference type="PROSITE" id="PS50977"/>
    </source>
</evidence>
<keyword evidence="3" id="KW-0804">Transcription</keyword>
<dbReference type="PATRIC" id="fig|1631356.3.peg.2718"/>
<name>A0A0L6CKF9_9MICO</name>
<proteinExistence type="predicted"/>
<dbReference type="Pfam" id="PF00440">
    <property type="entry name" value="TetR_N"/>
    <property type="match status" value="1"/>
</dbReference>
<evidence type="ECO:0000256" key="2">
    <source>
        <dbReference type="ARBA" id="ARBA00023125"/>
    </source>
</evidence>
<dbReference type="SUPFAM" id="SSF46689">
    <property type="entry name" value="Homeodomain-like"/>
    <property type="match status" value="1"/>
</dbReference>
<evidence type="ECO:0000256" key="1">
    <source>
        <dbReference type="ARBA" id="ARBA00023015"/>
    </source>
</evidence>
<protein>
    <recommendedName>
        <fullName evidence="5">HTH tetR-type domain-containing protein</fullName>
    </recommendedName>
</protein>
<keyword evidence="1" id="KW-0805">Transcription regulation</keyword>
<dbReference type="PROSITE" id="PS50977">
    <property type="entry name" value="HTH_TETR_2"/>
    <property type="match status" value="1"/>
</dbReference>
<evidence type="ECO:0000256" key="3">
    <source>
        <dbReference type="ARBA" id="ARBA00023163"/>
    </source>
</evidence>
<dbReference type="PRINTS" id="PR00455">
    <property type="entry name" value="HTHTETR"/>
</dbReference>
<gene>
    <name evidence="6" type="ORF">VV01_13795</name>
</gene>
<dbReference type="PANTHER" id="PTHR30055">
    <property type="entry name" value="HTH-TYPE TRANSCRIPTIONAL REGULATOR RUTR"/>
    <property type="match status" value="1"/>
</dbReference>
<dbReference type="OrthoDB" id="3766519at2"/>
<feature type="DNA-binding region" description="H-T-H motif" evidence="4">
    <location>
        <begin position="32"/>
        <end position="51"/>
    </location>
</feature>
<evidence type="ECO:0000313" key="6">
    <source>
        <dbReference type="EMBL" id="KNX37983.1"/>
    </source>
</evidence>
<evidence type="ECO:0000313" key="7">
    <source>
        <dbReference type="Proteomes" id="UP000037397"/>
    </source>
</evidence>